<evidence type="ECO:0000313" key="3">
    <source>
        <dbReference type="Proteomes" id="UP000036367"/>
    </source>
</evidence>
<proteinExistence type="predicted"/>
<comment type="caution">
    <text evidence="2">The sequence shown here is derived from an EMBL/GenBank/DDBJ whole genome shotgun (WGS) entry which is preliminary data.</text>
</comment>
<dbReference type="Proteomes" id="UP000036367">
    <property type="component" value="Unassembled WGS sequence"/>
</dbReference>
<keyword evidence="3" id="KW-1185">Reference proteome</keyword>
<evidence type="ECO:0000313" key="2">
    <source>
        <dbReference type="EMBL" id="KLU07033.1"/>
    </source>
</evidence>
<dbReference type="STRING" id="595434.RISK_000834"/>
<organism evidence="2 3">
    <name type="scientific">Rhodopirellula islandica</name>
    <dbReference type="NCBI Taxonomy" id="595434"/>
    <lineage>
        <taxon>Bacteria</taxon>
        <taxon>Pseudomonadati</taxon>
        <taxon>Planctomycetota</taxon>
        <taxon>Planctomycetia</taxon>
        <taxon>Pirellulales</taxon>
        <taxon>Pirellulaceae</taxon>
        <taxon>Rhodopirellula</taxon>
    </lineage>
</organism>
<gene>
    <name evidence="2" type="ORF">RISK_000834</name>
</gene>
<reference evidence="2" key="1">
    <citation type="submission" date="2015-05" db="EMBL/GenBank/DDBJ databases">
        <title>Permanent draft genome of Rhodopirellula islandicus K833.</title>
        <authorList>
            <person name="Kizina J."/>
            <person name="Richter M."/>
            <person name="Glockner F.O."/>
            <person name="Harder J."/>
        </authorList>
    </citation>
    <scope>NUCLEOTIDE SEQUENCE [LARGE SCALE GENOMIC DNA]</scope>
    <source>
        <strain evidence="2">K833</strain>
    </source>
</reference>
<feature type="region of interest" description="Disordered" evidence="1">
    <location>
        <begin position="36"/>
        <end position="58"/>
    </location>
</feature>
<accession>A0A0J1BKS7</accession>
<protein>
    <submittedName>
        <fullName evidence="2">Uncharacterized protein</fullName>
    </submittedName>
</protein>
<sequence>MFACPATVVEQHHANDLKWTDSQQAITSAICPPQQLDAKVRSHSPPKTNSQNKSNLEE</sequence>
<feature type="compositionally biased region" description="Polar residues" evidence="1">
    <location>
        <begin position="45"/>
        <end position="58"/>
    </location>
</feature>
<dbReference type="AlphaFoldDB" id="A0A0J1BKS7"/>
<name>A0A0J1BKS7_RHOIS</name>
<dbReference type="PATRIC" id="fig|595434.4.peg.805"/>
<dbReference type="EMBL" id="LECT01000007">
    <property type="protein sequence ID" value="KLU07033.1"/>
    <property type="molecule type" value="Genomic_DNA"/>
</dbReference>
<evidence type="ECO:0000256" key="1">
    <source>
        <dbReference type="SAM" id="MobiDB-lite"/>
    </source>
</evidence>